<dbReference type="CDD" id="cd00082">
    <property type="entry name" value="HisKA"/>
    <property type="match status" value="1"/>
</dbReference>
<proteinExistence type="predicted"/>
<dbReference type="SUPFAM" id="SSF63829">
    <property type="entry name" value="Calcium-dependent phosphotriesterase"/>
    <property type="match status" value="3"/>
</dbReference>
<comment type="caution">
    <text evidence="10">The sequence shown here is derived from an EMBL/GenBank/DDBJ whole genome shotgun (WGS) entry which is preliminary data.</text>
</comment>
<organism evidence="10 11">
    <name type="scientific">Aestuariibaculum lutulentum</name>
    <dbReference type="NCBI Taxonomy" id="2920935"/>
    <lineage>
        <taxon>Bacteria</taxon>
        <taxon>Pseudomonadati</taxon>
        <taxon>Bacteroidota</taxon>
        <taxon>Flavobacteriia</taxon>
        <taxon>Flavobacteriales</taxon>
        <taxon>Flavobacteriaceae</taxon>
    </lineage>
</organism>
<dbReference type="InterPro" id="IPR004358">
    <property type="entry name" value="Sig_transdc_His_kin-like_C"/>
</dbReference>
<dbReference type="PROSITE" id="PS01124">
    <property type="entry name" value="HTH_ARAC_FAMILY_2"/>
    <property type="match status" value="1"/>
</dbReference>
<dbReference type="SMART" id="SM00388">
    <property type="entry name" value="HisKA"/>
    <property type="match status" value="1"/>
</dbReference>
<dbReference type="EC" id="2.7.13.3" evidence="2"/>
<dbReference type="PROSITE" id="PS50110">
    <property type="entry name" value="RESPONSE_REGULATORY"/>
    <property type="match status" value="1"/>
</dbReference>
<evidence type="ECO:0000256" key="5">
    <source>
        <dbReference type="ARBA" id="ARBA00023163"/>
    </source>
</evidence>
<dbReference type="PROSITE" id="PS50109">
    <property type="entry name" value="HIS_KIN"/>
    <property type="match status" value="1"/>
</dbReference>
<dbReference type="SMART" id="SM00342">
    <property type="entry name" value="HTH_ARAC"/>
    <property type="match status" value="1"/>
</dbReference>
<evidence type="ECO:0000256" key="1">
    <source>
        <dbReference type="ARBA" id="ARBA00000085"/>
    </source>
</evidence>
<name>A0ABS9RLV9_9FLAO</name>
<evidence type="ECO:0000256" key="6">
    <source>
        <dbReference type="PROSITE-ProRule" id="PRU00169"/>
    </source>
</evidence>
<dbReference type="Pfam" id="PF12833">
    <property type="entry name" value="HTH_18"/>
    <property type="match status" value="1"/>
</dbReference>
<dbReference type="SUPFAM" id="SSF47384">
    <property type="entry name" value="Homodimeric domain of signal transducing histidine kinase"/>
    <property type="match status" value="1"/>
</dbReference>
<evidence type="ECO:0000256" key="3">
    <source>
        <dbReference type="ARBA" id="ARBA00022553"/>
    </source>
</evidence>
<dbReference type="Proteomes" id="UP001156141">
    <property type="component" value="Unassembled WGS sequence"/>
</dbReference>
<dbReference type="InterPro" id="IPR036890">
    <property type="entry name" value="HATPase_C_sf"/>
</dbReference>
<sequence length="1370" mass="157133">MISKNNIIILVFLIIEVVCYSQNSVHNNLFSEKKNLKFEHFNVESGLSNNLITDLAQDSLGYIWVSTFDGLNRYNGKNFYQYKKENNTENSLNYNFIQQSKFDAKGNLFIATGEGINIYNPKDESFNLIDEKNGLIRESLSCIEFGRNSEIILGIYGEGVQFFPPYNAENSEILTHDPDKENSLSSNNISCLLLNKNTLWVGTFNNGLNKINYDTKSVQRISLGNNELNKINCLFLDNEENLWIGTRNGIIIITEDQERIHINIGDSEHQGLSDKEILSFEQDYQGNMWVGTQNGGINIINLNTYQNGNKFIKWYLPNQNGNNFQGRGISSILRDKDDCMWIGTSFGLYFVNPKDTPIEHYKEKFTNSPISINCNYIRNIFEGSNGDIWIATDGGGVNLLNPKTGKFKYFTHDTSNPKSLSSNYIYSVLEDSKRRIWIGTYRGGLNLLDTLSGNAKKYLQGSVENGYKVNTIYEDHQKSIWIGTNRGGLYWYNEAKDEFDYISELGKIDIRDFTEDKNGNIWMATYGDGVIKFNPKTKSKEIFKADNTEGLNGNIIFSIELLPDNTILMGSAYEGLFKLYPKSRKVKNYSFKDGLSNNTINNMVYRNDNEIWLGTFNGLSYFNLSTESINNLNSFDNIPQSDFNVGAACKTKNGLLYFGSNNGLYIINPDKLFNSTIETPLIFETIKVFNEKIEISPKKIKDQLNQSLPYLKHVIFNHKQTLITIDFSVLKYPHSQNIKYSYLLNGYQNQWINIENNNSINLSKLPPGNYDLIVKGEINPEKTVTNNLLITITPPFWRTPTAYFMLLTLMIILIWFGTKYYAERIKLKNSLIFEKKQRQLENDLNQERARFFTSFSHELKTPLSLIIAPIEDLIEKVEKKKQKEQLKMVLSNSNYLLNNIQKLLEFRKSEIGLNQLSIDQANLTSHISVILNKYKSLAKSRGIILNFEKPKEDIYIWCDIEKIEIILYNLLSNAFKYSERNGTVIVILRSIDKHVQISVSDSGKGILKQDLPHIFDWYYQSNSNNRKKGSGIGLALSKQFAELHLGTLKVNSKYNHGATFTLDIPFDAFTEKTQKDSYKPILEEENTNVLNETSEIWAIRDQDLEEISLKSKINTDKNRSLILIVDDNKNILLFLSNILNDNYDLIFAENGAEGIKKAIKYVPDLVISDVMMPLKDGFDLCKTLKKEQTTSHIPIVLLTAIGNTEGINEGYKEGADDYITKPFNSKILKTRIENLIKNRLKLKDYFSNNTDKPILGLENESLLDTEKAFLDRFNQVILEHVIQNKSNINDIYHEIGMSKTSLYRKIKALTGKTVNELIQDIKLEKAYNLIKHSNLNVSQASFEVGFNSVKYFRKLFKEKYGILPSKIDES</sequence>
<feature type="modified residue" description="4-aspartylphosphate" evidence="6">
    <location>
        <position position="1169"/>
    </location>
</feature>
<dbReference type="InterPro" id="IPR011123">
    <property type="entry name" value="Y_Y_Y"/>
</dbReference>
<dbReference type="Pfam" id="PF07494">
    <property type="entry name" value="Reg_prop"/>
    <property type="match status" value="7"/>
</dbReference>
<dbReference type="SUPFAM" id="SSF52172">
    <property type="entry name" value="CheY-like"/>
    <property type="match status" value="1"/>
</dbReference>
<dbReference type="Gene3D" id="2.60.40.10">
    <property type="entry name" value="Immunoglobulins"/>
    <property type="match status" value="1"/>
</dbReference>
<dbReference type="Pfam" id="PF00072">
    <property type="entry name" value="Response_reg"/>
    <property type="match status" value="1"/>
</dbReference>
<dbReference type="InterPro" id="IPR013783">
    <property type="entry name" value="Ig-like_fold"/>
</dbReference>
<dbReference type="Pfam" id="PF07495">
    <property type="entry name" value="Y_Y_Y"/>
    <property type="match status" value="1"/>
</dbReference>
<evidence type="ECO:0000259" key="9">
    <source>
        <dbReference type="PROSITE" id="PS50110"/>
    </source>
</evidence>
<evidence type="ECO:0000256" key="4">
    <source>
        <dbReference type="ARBA" id="ARBA00023015"/>
    </source>
</evidence>
<dbReference type="Gene3D" id="3.40.50.2300">
    <property type="match status" value="1"/>
</dbReference>
<dbReference type="RefSeq" id="WP_240573564.1">
    <property type="nucleotide sequence ID" value="NZ_CP136709.1"/>
</dbReference>
<feature type="domain" description="Histidine kinase" evidence="8">
    <location>
        <begin position="854"/>
        <end position="1068"/>
    </location>
</feature>
<evidence type="ECO:0000256" key="2">
    <source>
        <dbReference type="ARBA" id="ARBA00012438"/>
    </source>
</evidence>
<dbReference type="InterPro" id="IPR003661">
    <property type="entry name" value="HisK_dim/P_dom"/>
</dbReference>
<dbReference type="SUPFAM" id="SSF55874">
    <property type="entry name" value="ATPase domain of HSP90 chaperone/DNA topoisomerase II/histidine kinase"/>
    <property type="match status" value="1"/>
</dbReference>
<dbReference type="Gene3D" id="1.10.287.130">
    <property type="match status" value="1"/>
</dbReference>
<dbReference type="InterPro" id="IPR011006">
    <property type="entry name" value="CheY-like_superfamily"/>
</dbReference>
<dbReference type="InterPro" id="IPR003594">
    <property type="entry name" value="HATPase_dom"/>
</dbReference>
<dbReference type="Gene3D" id="2.130.10.10">
    <property type="entry name" value="YVTN repeat-like/Quinoprotein amine dehydrogenase"/>
    <property type="match status" value="2"/>
</dbReference>
<accession>A0ABS9RLV9</accession>
<dbReference type="PANTHER" id="PTHR43547:SF2">
    <property type="entry name" value="HYBRID SIGNAL TRANSDUCTION HISTIDINE KINASE C"/>
    <property type="match status" value="1"/>
</dbReference>
<protein>
    <recommendedName>
        <fullName evidence="2">histidine kinase</fullName>
        <ecNumber evidence="2">2.7.13.3</ecNumber>
    </recommendedName>
</protein>
<dbReference type="InterPro" id="IPR036097">
    <property type="entry name" value="HisK_dim/P_sf"/>
</dbReference>
<dbReference type="Gene3D" id="1.10.10.60">
    <property type="entry name" value="Homeodomain-like"/>
    <property type="match status" value="1"/>
</dbReference>
<evidence type="ECO:0000313" key="11">
    <source>
        <dbReference type="Proteomes" id="UP001156141"/>
    </source>
</evidence>
<dbReference type="Pfam" id="PF00512">
    <property type="entry name" value="HisKA"/>
    <property type="match status" value="1"/>
</dbReference>
<feature type="domain" description="Response regulatory" evidence="9">
    <location>
        <begin position="1121"/>
        <end position="1236"/>
    </location>
</feature>
<dbReference type="EMBL" id="JAKVQD010000004">
    <property type="protein sequence ID" value="MCH4553114.1"/>
    <property type="molecule type" value="Genomic_DNA"/>
</dbReference>
<dbReference type="Gene3D" id="3.30.565.10">
    <property type="entry name" value="Histidine kinase-like ATPase, C-terminal domain"/>
    <property type="match status" value="1"/>
</dbReference>
<dbReference type="InterPro" id="IPR001789">
    <property type="entry name" value="Sig_transdc_resp-reg_receiver"/>
</dbReference>
<dbReference type="PRINTS" id="PR00344">
    <property type="entry name" value="BCTRLSENSOR"/>
</dbReference>
<feature type="domain" description="HTH araC/xylS-type" evidence="7">
    <location>
        <begin position="1271"/>
        <end position="1370"/>
    </location>
</feature>
<reference evidence="10" key="1">
    <citation type="submission" date="2022-02" db="EMBL/GenBank/DDBJ databases">
        <title>Aestuariibaculum sp., a marine bacterium isolated from sediment in Guangxi.</title>
        <authorList>
            <person name="Ying J."/>
        </authorList>
    </citation>
    <scope>NUCLEOTIDE SEQUENCE</scope>
    <source>
        <strain evidence="10">L182</strain>
    </source>
</reference>
<dbReference type="SMART" id="SM00387">
    <property type="entry name" value="HATPase_c"/>
    <property type="match status" value="1"/>
</dbReference>
<dbReference type="Pfam" id="PF02518">
    <property type="entry name" value="HATPase_c"/>
    <property type="match status" value="1"/>
</dbReference>
<dbReference type="InterPro" id="IPR011110">
    <property type="entry name" value="Reg_prop"/>
</dbReference>
<evidence type="ECO:0000259" key="8">
    <source>
        <dbReference type="PROSITE" id="PS50109"/>
    </source>
</evidence>
<keyword evidence="4" id="KW-0805">Transcription regulation</keyword>
<evidence type="ECO:0000313" key="10">
    <source>
        <dbReference type="EMBL" id="MCH4553114.1"/>
    </source>
</evidence>
<dbReference type="InterPro" id="IPR018060">
    <property type="entry name" value="HTH_AraC"/>
</dbReference>
<dbReference type="SUPFAM" id="SSF46689">
    <property type="entry name" value="Homeodomain-like"/>
    <property type="match status" value="1"/>
</dbReference>
<comment type="catalytic activity">
    <reaction evidence="1">
        <text>ATP + protein L-histidine = ADP + protein N-phospho-L-histidine.</text>
        <dbReference type="EC" id="2.7.13.3"/>
    </reaction>
</comment>
<dbReference type="PANTHER" id="PTHR43547">
    <property type="entry name" value="TWO-COMPONENT HISTIDINE KINASE"/>
    <property type="match status" value="1"/>
</dbReference>
<keyword evidence="11" id="KW-1185">Reference proteome</keyword>
<keyword evidence="5" id="KW-0804">Transcription</keyword>
<dbReference type="SMART" id="SM00448">
    <property type="entry name" value="REC"/>
    <property type="match status" value="1"/>
</dbReference>
<evidence type="ECO:0000259" key="7">
    <source>
        <dbReference type="PROSITE" id="PS01124"/>
    </source>
</evidence>
<dbReference type="InterPro" id="IPR005467">
    <property type="entry name" value="His_kinase_dom"/>
</dbReference>
<dbReference type="InterPro" id="IPR015943">
    <property type="entry name" value="WD40/YVTN_repeat-like_dom_sf"/>
</dbReference>
<dbReference type="InterPro" id="IPR009057">
    <property type="entry name" value="Homeodomain-like_sf"/>
</dbReference>
<gene>
    <name evidence="10" type="ORF">MKW35_10810</name>
</gene>
<keyword evidence="3 6" id="KW-0597">Phosphoprotein</keyword>